<dbReference type="Proteomes" id="UP000029777">
    <property type="component" value="Segment"/>
</dbReference>
<reference evidence="6 7" key="1">
    <citation type="submission" date="2012-08" db="EMBL/GenBank/DDBJ databases">
        <title>Abalone herpesvirus genome reveals unexpected ancestry.</title>
        <authorList>
            <person name="Savin K.W."/>
            <person name="Fegan M."/>
            <person name="Powney R."/>
            <person name="Savage D."/>
            <person name="Wong F."/>
            <person name="Sawbridge T."/>
            <person name="Helsham J."/>
            <person name="Vardy M."/>
            <person name="Cogan N."/>
            <person name="Mohammad I."/>
            <person name="Cocks B.G."/>
            <person name="Warner S."/>
        </authorList>
    </citation>
    <scope>NUCLEOTIDE SEQUENCE [LARGE SCALE GENOMIC DNA]</scope>
    <source>
        <strain evidence="7">Isolate Abalone/Australia/Victoria/2009</strain>
    </source>
</reference>
<keyword evidence="4" id="KW-0215">Deoxyribonucleotide synthesis</keyword>
<dbReference type="NCBIfam" id="TIGR02506">
    <property type="entry name" value="NrdE_NrdA"/>
    <property type="match status" value="1"/>
</dbReference>
<dbReference type="PRINTS" id="PR01183">
    <property type="entry name" value="RIBORDTASEM1"/>
</dbReference>
<dbReference type="EMBL" id="JX453331">
    <property type="protein sequence ID" value="AFU90032.1"/>
    <property type="molecule type" value="Genomic_DNA"/>
</dbReference>
<dbReference type="PROSITE" id="PS00089">
    <property type="entry name" value="RIBORED_LARGE"/>
    <property type="match status" value="1"/>
</dbReference>
<dbReference type="RefSeq" id="YP_006908672.1">
    <property type="nucleotide sequence ID" value="NC_018874.1"/>
</dbReference>
<evidence type="ECO:0000256" key="4">
    <source>
        <dbReference type="RuleBase" id="RU003410"/>
    </source>
</evidence>
<evidence type="ECO:0000256" key="1">
    <source>
        <dbReference type="ARBA" id="ARBA00010406"/>
    </source>
</evidence>
<organism evidence="6 7">
    <name type="scientific">Abalone herpesvirus (isolate Abalone/Australia/Victoria/2009)</name>
    <name type="common">AbHV</name>
    <dbReference type="NCBI Taxonomy" id="1241371"/>
    <lineage>
        <taxon>Viruses</taxon>
        <taxon>Duplodnaviria</taxon>
        <taxon>Heunggongvirae</taxon>
        <taxon>Peploviricota</taxon>
        <taxon>Herviviricetes</taxon>
        <taxon>Herpesvirales</taxon>
        <taxon>Malacoherpesviridae</taxon>
        <taxon>Aurivirus</taxon>
        <taxon>Aurivirus haliotidmalaco1</taxon>
    </lineage>
</organism>
<comment type="catalytic activity">
    <reaction evidence="4">
        <text>a 2'-deoxyribonucleoside 5'-diphosphate + [thioredoxin]-disulfide + H2O = a ribonucleoside 5'-diphosphate + [thioredoxin]-dithiol</text>
        <dbReference type="Rhea" id="RHEA:23252"/>
        <dbReference type="Rhea" id="RHEA-COMP:10698"/>
        <dbReference type="Rhea" id="RHEA-COMP:10700"/>
        <dbReference type="ChEBI" id="CHEBI:15377"/>
        <dbReference type="ChEBI" id="CHEBI:29950"/>
        <dbReference type="ChEBI" id="CHEBI:50058"/>
        <dbReference type="ChEBI" id="CHEBI:57930"/>
        <dbReference type="ChEBI" id="CHEBI:73316"/>
        <dbReference type="EC" id="1.17.4.1"/>
    </reaction>
</comment>
<dbReference type="PANTHER" id="PTHR11573:SF6">
    <property type="entry name" value="RIBONUCLEOSIDE-DIPHOSPHATE REDUCTASE LARGE SUBUNIT"/>
    <property type="match status" value="1"/>
</dbReference>
<keyword evidence="3 4" id="KW-0560">Oxidoreductase</keyword>
<dbReference type="GO" id="GO:0004748">
    <property type="term" value="F:ribonucleoside-diphosphate reductase activity, thioredoxin disulfide as acceptor"/>
    <property type="evidence" value="ECO:0007669"/>
    <property type="project" value="UniProtKB-EC"/>
</dbReference>
<dbReference type="GO" id="GO:0009263">
    <property type="term" value="P:deoxyribonucleotide biosynthetic process"/>
    <property type="evidence" value="ECO:0007669"/>
    <property type="project" value="UniProtKB-KW"/>
</dbReference>
<protein>
    <recommendedName>
        <fullName evidence="2 4">Ribonucleoside-diphosphate reductase</fullName>
        <ecNumber evidence="2 4">1.17.4.1</ecNumber>
    </recommendedName>
</protein>
<dbReference type="InterPro" id="IPR039718">
    <property type="entry name" value="Rrm1"/>
</dbReference>
<gene>
    <name evidence="6" type="ORF">AbHV_ORF22</name>
</gene>
<dbReference type="EC" id="1.17.4.1" evidence="2 4"/>
<dbReference type="OrthoDB" id="2980at10239"/>
<dbReference type="KEGG" id="vg:13853641"/>
<evidence type="ECO:0000259" key="5">
    <source>
        <dbReference type="PROSITE" id="PS00089"/>
    </source>
</evidence>
<dbReference type="InterPro" id="IPR008926">
    <property type="entry name" value="RNR_R1-su_N"/>
</dbReference>
<dbReference type="GO" id="GO:0005524">
    <property type="term" value="F:ATP binding"/>
    <property type="evidence" value="ECO:0007669"/>
    <property type="project" value="InterPro"/>
</dbReference>
<evidence type="ECO:0000313" key="6">
    <source>
        <dbReference type="EMBL" id="AFU90032.1"/>
    </source>
</evidence>
<accession>K4K8G2</accession>
<name>K4K8G2_ABHV</name>
<dbReference type="SUPFAM" id="SSF51998">
    <property type="entry name" value="PFL-like glycyl radical enzymes"/>
    <property type="match status" value="1"/>
</dbReference>
<keyword evidence="7" id="KW-1185">Reference proteome</keyword>
<organismHost>
    <name type="scientific">Haliotidae</name>
    <name type="common">abalones</name>
    <dbReference type="NCBI Taxonomy" id="6451"/>
</organismHost>
<dbReference type="UniPathway" id="UPA00326"/>
<feature type="domain" description="Ribonucleotide reductase large subunit" evidence="5">
    <location>
        <begin position="632"/>
        <end position="654"/>
    </location>
</feature>
<dbReference type="InterPro" id="IPR000788">
    <property type="entry name" value="RNR_lg_C"/>
</dbReference>
<dbReference type="GeneID" id="13853641"/>
<dbReference type="Pfam" id="PF02867">
    <property type="entry name" value="Ribonuc_red_lgC"/>
    <property type="match status" value="1"/>
</dbReference>
<dbReference type="InterPro" id="IPR013346">
    <property type="entry name" value="NrdE_NrdA_C"/>
</dbReference>
<dbReference type="Gene3D" id="3.20.70.20">
    <property type="match status" value="1"/>
</dbReference>
<dbReference type="InterPro" id="IPR013509">
    <property type="entry name" value="RNR_lsu_N"/>
</dbReference>
<sequence>MSTSCRMVLKDMSGVPASAPSTRQEMREFLFTLCEGRVSSKTGFRIPFLGGVVVDKLMNKHSMEKDIINTFTSFIPLHSDYAFLAGRVMSALHNMKTPESFGKAMRRYHEAAKARYPDSTKVGVPAIINFLARHEEDCNSWIDEVRDLSHSFMGVRGTIKGKCLKLHNGEQIERISYMFMRVAIALTEDACRNPQRVREIYHKLSGHNLSMASPFLYNAGKALSNTGSCYLLNMGDSVNEIGLCTNQMTSLMGMNGGIGFNIAMRGGGTQVGVSGKSKSIASKLGMINEIPLAFFQGEMSRPGAVASYLPLWHPDFMMWLMSRYTLIGSEENKFHNLFMGVLIPDLFYLRDLAEGGTWSFICPTKARGLEQTYGEEFEKLYEELENDPSVPKTTVNASDLMNKIVNVMKGTGMPYTMNRDPINERSNHSHLGVINSSNLCSEIFQYTSSNEIAICNLATVCVNSFFIPNTEGMPWRQRVNWNEVAECAGTCVEVLNVAIDNQNYNKENPAFLRKDPDGEIELHGERYDEKNNILSYSNLTHRPIGVGQQGLQDLLFMLGIPYDSPTAVQLTKLVGEAIYFGCVRKSVELAKEKGPYPSYRFENNKHRAGILQFDQIRGFDRKIHLSHDFFDWKAVLLDFKKHGIYNSMLTAQPPTASSSQLYDNVESIEAIHSNRFTRVINDAEAFVIINKHLQRDLEKRGLWNAEMIRALEEHNGSVQKLTKLVPEDLRDLYKVSHEVNPMYIAAALQPYIDQGISLNHSLPLDKAGDNTPATTYIWRNMHLGNKLRMKNGSYYIRSQQSTKSGSFGKTVIDADAIGHASCCSA</sequence>
<evidence type="ECO:0000313" key="7">
    <source>
        <dbReference type="Proteomes" id="UP000029777"/>
    </source>
</evidence>
<proteinExistence type="inferred from homology"/>
<evidence type="ECO:0000256" key="2">
    <source>
        <dbReference type="ARBA" id="ARBA00012274"/>
    </source>
</evidence>
<dbReference type="Pfam" id="PF00317">
    <property type="entry name" value="Ribonuc_red_lgN"/>
    <property type="match status" value="1"/>
</dbReference>
<dbReference type="PANTHER" id="PTHR11573">
    <property type="entry name" value="RIBONUCLEOSIDE-DIPHOSPHATE REDUCTASE LARGE CHAIN"/>
    <property type="match status" value="1"/>
</dbReference>
<comment type="function">
    <text evidence="4">Provides the precursors necessary for DNA synthesis. Catalyzes the biosynthesis of deoxyribonucleotides from the corresponding ribonucleotides.</text>
</comment>
<comment type="similarity">
    <text evidence="1 4">Belongs to the ribonucleoside diphosphate reductase large chain family.</text>
</comment>
<dbReference type="SUPFAM" id="SSF48168">
    <property type="entry name" value="R1 subunit of ribonucleotide reductase, N-terminal domain"/>
    <property type="match status" value="1"/>
</dbReference>
<evidence type="ECO:0000256" key="3">
    <source>
        <dbReference type="ARBA" id="ARBA00023002"/>
    </source>
</evidence>